<dbReference type="OMA" id="WRELHKS"/>
<feature type="region of interest" description="Disordered" evidence="1">
    <location>
        <begin position="1927"/>
        <end position="1959"/>
    </location>
</feature>
<feature type="region of interest" description="Disordered" evidence="1">
    <location>
        <begin position="487"/>
        <end position="524"/>
    </location>
</feature>
<reference evidence="2 3" key="1">
    <citation type="journal article" date="2015" name="PLoS Pathog.">
        <title>Leptomonas seymouri: Adaptations to the Dixenous Life Cycle Analyzed by Genome Sequencing, Transcriptome Profiling and Co-infection with Leishmania donovani.</title>
        <authorList>
            <person name="Kraeva N."/>
            <person name="Butenko A."/>
            <person name="Hlavacova J."/>
            <person name="Kostygov A."/>
            <person name="Myskova J."/>
            <person name="Grybchuk D."/>
            <person name="Lestinova T."/>
            <person name="Votypka J."/>
            <person name="Volf P."/>
            <person name="Opperdoes F."/>
            <person name="Flegontov P."/>
            <person name="Lukes J."/>
            <person name="Yurchenko V."/>
        </authorList>
    </citation>
    <scope>NUCLEOTIDE SEQUENCE [LARGE SCALE GENOMIC DNA]</scope>
    <source>
        <strain evidence="2 3">ATCC 30220</strain>
    </source>
</reference>
<evidence type="ECO:0000313" key="3">
    <source>
        <dbReference type="Proteomes" id="UP000038009"/>
    </source>
</evidence>
<protein>
    <submittedName>
        <fullName evidence="2">Uncharacterized protein</fullName>
    </submittedName>
</protein>
<dbReference type="EMBL" id="LJSK01000018">
    <property type="protein sequence ID" value="KPI89684.1"/>
    <property type="molecule type" value="Genomic_DNA"/>
</dbReference>
<accession>A0A0N1IMF2</accession>
<feature type="region of interest" description="Disordered" evidence="1">
    <location>
        <begin position="1997"/>
        <end position="2016"/>
    </location>
</feature>
<name>A0A0N1IMF2_LEPSE</name>
<sequence length="2164" mass="234679">MGQAIVRSPSASVKEICSDNSTTINTHNALYARTSTAKSLSTSLQVSGTHASASPRQHIRENSGTLNLNCIENIQFFKLPHAPAMSPTFGNGQQLQNATVDASGRASGRASASKVRSELATMLLRSNYLSFTTDCNSTALSTVEAQQYREAQFLDTILMRAVGEVSTVPTGELEVLASGFLSFSDYVYVAQAVKELSSLLLLENDLAMQNIHAAMRHAGPNSINSPSTAEAAPLEHNADAVRPAAKSISTNELTTLPWALVRNALVAQQRTRFQSISTTSHTKPASSMGSTLFAQQSVTSTAFHAAHTRSSSAADLNESPFRNCSVNEQQSVLPENEVSTQTASSVDNGVTYSTSATYKPSRGPSMCATDATPMNATGTSLPSLGVITNSILAGEAAKQQQQQRLLPSSVTLFPVPYDALAAEPARPLSLGDLVSITTHDEVLNLFLESMTKKMRGLSRKLRALSAFAAFRYCMTTLVFNISVTYESSESSTSGPNQKSGPRSQGTAQRNLEARDGVNGNQKTPVMAEKSKGNEWIISETVVERSPDADERRAAQERDRAFSIMGNSVCSLFADTKGLLLSSITTFAKAMPLGIGSRINNSYLLPTESILADYVSCGVYTRRRKEFFVSMDDRAKMLADSHCFGSPESILLAISQLSNLASQMLSSFAIGAVLAFTVRWRELYEAGITKTDEIADVLEDYATLYCKAYDTLCNEAFPALRKQYPNVFVASSFAIKEENGGRPPMITVAISTLLKLLFLFAGGLESIRADDRRLVAKALQEEQKHREAGQRASAAAANSSRPEVRHPSFKDEHEAPGPTGRHHGPMDGEWVSSSRRSQTSSLGYLSSICNSDEECSTAMTDDVALSTALQVRAASTLVSIGALLAADPLNPQAPTTYEVVRIAHGVSRFWRVLFQTAGLLPHGVACPKEMAKWLPLFPMYVVNSEAKRMLLQVFAKVSSISPLCIGPIHRDDVLHSAADIVAEMMRTSADEHTAANLTGMSSLLPTSKSHRTPSIQTQTQTQAPRSSFNLMHSAEIGSMLHNGIDDGALSTSTAKDRTSVARPSAHATVSTSYRIIPVFVVGAKKPGTTALQMLYGLRSGLKFDQSHLSPMVACELRQDLFDLTARLATEPFLPPIHLSKEVRAIPLPGGVAMFHREKLEDCSAATLTALQKYIDKLAVVVTWRRSVLAVRRGSRMTCTSQDFSITDDFPLHTDPAFDFACPIRAGDEITLRWSDPACGQPAQGQKNRGAQVKDGDAATSIAQRHVVLTVLCTTSPQQYLVVLDAPNYLSAYAVRRSKATNAVPRAAVGQKNSVSGTSAMNRGCSHRRQSCTSVQSVDLSELENAAADAPFIADMLLYRREASALTRDVNRVCAWANVYHVLNNTAAQPPPEQTEAPIDAEQQHWLSALATAADARPELAVPMLLGWLLGQSAGNDVTFTLPLPPLAFRILSLAMNLEEPLEDVHLQPADLSLKNPICTNAELCQHTMESVRKFLQLSMDADESPSEAIHFLGSPSVARRQYYHLKEQLKDILTSMSWNGQTSDEVAARDFWSAVLQGYRQTPLADTPLFAQCCSRTLREVLCGEYDHPDVNFSFRGSFLLLTNLNAPLNPYRSFTQNCVKCVLDEDFSLAEKRLLLRFITGHTLRTNAPHQELISIHVQSVFDSTPEGPKAHLGTAENSSNSTKNNRGAEQKTTPVTRATIDMTLNLLPTANPYKRTVIIPNYFEALMVGSYRESVLGASSPWFNQSGGAGRSPAGCGDDAECNTKESVTLEEKDLLLAWTSLSSNQQETLKRRYRELLVHRIRAALYAFLIGQDDAMEASWDLAEKLGLGCTAAELSEMAGDGLNANSSRGGAAVRSGGTFMRRRDGTVVFVEYDSAVAAEMTEFEELPFDDDEDTESVDGAMAEGDMQLDNSLFAFFGEDNSVETRGSAKGSHVSARSSMFSEAPEAGGSKQSQQPLSVDYSIERSDLHGYHTAASFCFDKNSVSTPVVAAVQKEGEDENTNSGNEIPRDGEPLEASHSTITPEALTASNSTVEETPIYNDSISSLAPMAIAAPRGPSAICPRMSTLERARASRLEWIITSATQSPAHNTSPFQCNTRYPLPPTERPSLYSMSTPSVMMAQVACPVSQSKSTHAALTNKRSQLMDQVDSGIRELFPDDNVTV</sequence>
<feature type="compositionally biased region" description="Polar residues" evidence="1">
    <location>
        <begin position="1676"/>
        <end position="1694"/>
    </location>
</feature>
<dbReference type="OrthoDB" id="266264at2759"/>
<evidence type="ECO:0000256" key="1">
    <source>
        <dbReference type="SAM" id="MobiDB-lite"/>
    </source>
</evidence>
<evidence type="ECO:0000313" key="2">
    <source>
        <dbReference type="EMBL" id="KPI89684.1"/>
    </source>
</evidence>
<comment type="caution">
    <text evidence="2">The sequence shown here is derived from an EMBL/GenBank/DDBJ whole genome shotgun (WGS) entry which is preliminary data.</text>
</comment>
<feature type="region of interest" description="Disordered" evidence="1">
    <location>
        <begin position="1665"/>
        <end position="1694"/>
    </location>
</feature>
<dbReference type="VEuPathDB" id="TriTrypDB:Lsey_0018_0140"/>
<gene>
    <name evidence="2" type="ORF">ABL78_1177</name>
</gene>
<feature type="region of interest" description="Disordered" evidence="1">
    <location>
        <begin position="1000"/>
        <end position="1025"/>
    </location>
</feature>
<feature type="compositionally biased region" description="Basic and acidic residues" evidence="1">
    <location>
        <begin position="801"/>
        <end position="814"/>
    </location>
</feature>
<organism evidence="2 3">
    <name type="scientific">Leptomonas seymouri</name>
    <dbReference type="NCBI Taxonomy" id="5684"/>
    <lineage>
        <taxon>Eukaryota</taxon>
        <taxon>Discoba</taxon>
        <taxon>Euglenozoa</taxon>
        <taxon>Kinetoplastea</taxon>
        <taxon>Metakinetoplastina</taxon>
        <taxon>Trypanosomatida</taxon>
        <taxon>Trypanosomatidae</taxon>
        <taxon>Leishmaniinae</taxon>
        <taxon>Leptomonas</taxon>
    </lineage>
</organism>
<feature type="region of interest" description="Disordered" evidence="1">
    <location>
        <begin position="780"/>
        <end position="832"/>
    </location>
</feature>
<keyword evidence="3" id="KW-1185">Reference proteome</keyword>
<dbReference type="Proteomes" id="UP000038009">
    <property type="component" value="Unassembled WGS sequence"/>
</dbReference>
<proteinExistence type="predicted"/>
<feature type="compositionally biased region" description="Polar residues" evidence="1">
    <location>
        <begin position="494"/>
        <end position="509"/>
    </location>
</feature>